<proteinExistence type="predicted"/>
<feature type="transmembrane region" description="Helical" evidence="2">
    <location>
        <begin position="1661"/>
        <end position="1682"/>
    </location>
</feature>
<feature type="region of interest" description="Disordered" evidence="1">
    <location>
        <begin position="247"/>
        <end position="267"/>
    </location>
</feature>
<evidence type="ECO:0000313" key="3">
    <source>
        <dbReference type="EMBL" id="MFC7098372.1"/>
    </source>
</evidence>
<keyword evidence="2" id="KW-0472">Membrane</keyword>
<dbReference type="EMBL" id="JBHTAG010000003">
    <property type="protein sequence ID" value="MFC7098372.1"/>
    <property type="molecule type" value="Genomic_DNA"/>
</dbReference>
<reference evidence="3 4" key="1">
    <citation type="journal article" date="2019" name="Int. J. Syst. Evol. Microbiol.">
        <title>The Global Catalogue of Microorganisms (GCM) 10K type strain sequencing project: providing services to taxonomists for standard genome sequencing and annotation.</title>
        <authorList>
            <consortium name="The Broad Institute Genomics Platform"/>
            <consortium name="The Broad Institute Genome Sequencing Center for Infectious Disease"/>
            <person name="Wu L."/>
            <person name="Ma J."/>
        </authorList>
    </citation>
    <scope>NUCLEOTIDE SEQUENCE [LARGE SCALE GENOMIC DNA]</scope>
    <source>
        <strain evidence="3 4">DT55</strain>
    </source>
</reference>
<sequence length="1688" mass="166459">MSRGAARAAVAVATLVVTVAAIGAASGGVGYAAAATGAVHGSSDALGGGATVAAAGAPVITDFSVTNPSGSTIEVRFNSSEPIDDVLVGIDRESSLEDTLDRTDFTESGSGPYTYVATYTAATDGNYTAELSQALDADGNNGAGDGSYVAATTVDTAAPTMTGVSLTDATDANGVVADGDGVAVEATVDDATSNVSSVTANLTAFGAGTVNLTDDDGDGTYDTTVAVDEAAASADGTYAVTVNATDDATPANQNTTTTGTLELDTTPPALSSPVLENATSPGDPVGNGSDVLVAVDATDARTAVDTVTADLSAFGAGTVTLTDGDADGTYDTTVEVDEAAADPDGDYAVTLTATDEVGNVNTTTTPQLELDTAPGITAYAATVATGQNVTISFQSDEQLGTIVVELTGDTTATLTESDFSETGSGPYDYEATVYIGTDGTVTATLTTAADASGTDGAAGQSADATVDTTPPVVGPILLNDADDADGVVADDDGVRVAVTPTDATSTIDTVTADLSAFGAGTVNLTDGDGDGTYDRTVAVDEAGVGADGTASATVTVTDSRSQTNTTSGGTLTVDTTAPSVSTVTVVDGDGDGSVVDGEDVTVTATATDDTATVVSVTADLSPLGAGQLTLTDGDGDGVYEATTQAGPGGVEGSSTVVVEAADDPDNRGTNSTAGPVYDAGAPTVTPEPLSDETDANGAVGDGDVVRIAASVTDAAGVDTVTANASAFGAGIVQLTYNSSGDVWDGTVTVDRTTAFDDGDYPVSVNATDVEGQSVVVDTTTLSLDSTPPSVSSVSLTDAADGDTVVADGGTVRIVADVTDAGGVATVEANLTAFGVGPGNVSLSYNSSLGAYEATGVVDADASGAAGAGAHDVVVTAVDGETNEASAASNTVTVDTAAPSVDTVTVADGDADGRVTDDESVTVTATVTDSGTGVSTVEVDLSALGVGPGNTTLTHQSGDTYEATVTVDAAGAGSDGTVAVAVVGVDAAGIATTNGSASLALDTTDPALSSLSVTDATDGDGVVVDGDVVRVVATATDATAVQMVEADLSAFGVGPGNTTLTYNSSLGAYDATGVVDAGATTDGDYGVAVKATDAEELAASAESPSTVRLDSTAPSLTNVNLVDDADGDGVVSDGDALRVEATVTDATAVVDPTVNLSAFGAGDVALVHQSGDTYAATAPVDRAAAAGQGSHDATVTVDDGLGHTATATTGSLTVDTPPTVEAFDLTAAGDTELVVTLRASEQLDALTVEVDGPNETTLALGDFGETSHGNGSYTYDASWTPAATGDYAATVTVAADANGKDGADGQLAAASTTTNGSGSDGDGGESVTTETVVVTREVEVNATDDDDSTADDGEDGPAVRVEATSNATATVRIEDAAPNEPVTAVLESETNDSSLVVRGLETTANATSYDLGVSVTTDPPASLSTAGDGDEDGEPAPTVPSDDVLGYVTVDHSVPDDQIDYAMFSFELPAERLDERGVDPGELRLFRLHDGAWQSLETVHVATRDGVHEFRAVSPGFSVFAVGRADAGRPSVVATSLDRTHVVGTGDVGVSVTLRNDRETPATRTVELSLGGDLVETRTVVVAGNATRTVWFQRRVNASAPGAPERLRVAVDNQSVGTVRLSTESTPTASPTTLPTTAAATATDAPSADGQSTTALPFALPFGSRGSGAAVVVGVAAALFAAARRLRTR</sequence>
<evidence type="ECO:0000256" key="1">
    <source>
        <dbReference type="SAM" id="MobiDB-lite"/>
    </source>
</evidence>
<gene>
    <name evidence="3" type="ORF">ACFQKD_13755</name>
</gene>
<keyword evidence="4" id="KW-1185">Reference proteome</keyword>
<feature type="compositionally biased region" description="Low complexity" evidence="1">
    <location>
        <begin position="1324"/>
        <end position="1334"/>
    </location>
</feature>
<protein>
    <submittedName>
        <fullName evidence="3">PGF-pre-PGF domain-containing protein</fullName>
    </submittedName>
</protein>
<dbReference type="GeneID" id="79270704"/>
<dbReference type="RefSeq" id="WP_276237125.1">
    <property type="nucleotide sequence ID" value="NZ_CP119989.1"/>
</dbReference>
<organism evidence="3 4">
    <name type="scientific">Halobaculum marinum</name>
    <dbReference type="NCBI Taxonomy" id="3031996"/>
    <lineage>
        <taxon>Archaea</taxon>
        <taxon>Methanobacteriati</taxon>
        <taxon>Methanobacteriota</taxon>
        <taxon>Stenosarchaea group</taxon>
        <taxon>Halobacteria</taxon>
        <taxon>Halobacteriales</taxon>
        <taxon>Haloferacaceae</taxon>
        <taxon>Halobaculum</taxon>
    </lineage>
</organism>
<feature type="compositionally biased region" description="Polar residues" evidence="1">
    <location>
        <begin position="1410"/>
        <end position="1424"/>
    </location>
</feature>
<dbReference type="InterPro" id="IPR026453">
    <property type="entry name" value="PGF_pre_PGF"/>
</dbReference>
<feature type="region of interest" description="Disordered" evidence="1">
    <location>
        <begin position="1305"/>
        <end position="1359"/>
    </location>
</feature>
<evidence type="ECO:0000256" key="2">
    <source>
        <dbReference type="SAM" id="Phobius"/>
    </source>
</evidence>
<dbReference type="NCBIfam" id="TIGR04213">
    <property type="entry name" value="PGF_pre_PGF"/>
    <property type="match status" value="1"/>
</dbReference>
<evidence type="ECO:0000313" key="4">
    <source>
        <dbReference type="Proteomes" id="UP001596388"/>
    </source>
</evidence>
<keyword evidence="2" id="KW-0812">Transmembrane</keyword>
<accession>A0ABD5WXP5</accession>
<feature type="region of interest" description="Disordered" evidence="1">
    <location>
        <begin position="662"/>
        <end position="681"/>
    </location>
</feature>
<feature type="compositionally biased region" description="Acidic residues" evidence="1">
    <location>
        <begin position="1341"/>
        <end position="1354"/>
    </location>
</feature>
<comment type="caution">
    <text evidence="3">The sequence shown here is derived from an EMBL/GenBank/DDBJ whole genome shotgun (WGS) entry which is preliminary data.</text>
</comment>
<keyword evidence="2" id="KW-1133">Transmembrane helix</keyword>
<feature type="region of interest" description="Disordered" evidence="1">
    <location>
        <begin position="1410"/>
        <end position="1439"/>
    </location>
</feature>
<dbReference type="Proteomes" id="UP001596388">
    <property type="component" value="Unassembled WGS sequence"/>
</dbReference>
<name>A0ABD5WXP5_9EURY</name>